<evidence type="ECO:0000256" key="2">
    <source>
        <dbReference type="ARBA" id="ARBA00011313"/>
    </source>
</evidence>
<dbReference type="GO" id="GO:0006099">
    <property type="term" value="P:tricarboxylic acid cycle"/>
    <property type="evidence" value="ECO:0007669"/>
    <property type="project" value="InterPro"/>
</dbReference>
<keyword evidence="5" id="KW-0479">Metal-binding</keyword>
<reference evidence="10" key="1">
    <citation type="submission" date="2018-02" db="EMBL/GenBank/DDBJ databases">
        <title>Rhizophora mucronata_Transcriptome.</title>
        <authorList>
            <person name="Meera S.P."/>
            <person name="Sreeshan A."/>
            <person name="Augustine A."/>
        </authorList>
    </citation>
    <scope>NUCLEOTIDE SEQUENCE</scope>
    <source>
        <tissue evidence="10">Leaf</tissue>
    </source>
</reference>
<dbReference type="EMBL" id="GGEC01011332">
    <property type="protein sequence ID" value="MBW91815.1"/>
    <property type="molecule type" value="Transcribed_RNA"/>
</dbReference>
<dbReference type="GO" id="GO:0005743">
    <property type="term" value="C:mitochondrial inner membrane"/>
    <property type="evidence" value="ECO:0007669"/>
    <property type="project" value="UniProtKB-SubCell"/>
</dbReference>
<evidence type="ECO:0000256" key="7">
    <source>
        <dbReference type="ARBA" id="ARBA00023004"/>
    </source>
</evidence>
<evidence type="ECO:0000256" key="6">
    <source>
        <dbReference type="ARBA" id="ARBA00022989"/>
    </source>
</evidence>
<name>A0A2P2JEB6_RHIMU</name>
<keyword evidence="8 9" id="KW-0472">Membrane</keyword>
<evidence type="ECO:0000256" key="3">
    <source>
        <dbReference type="ARBA" id="ARBA00022617"/>
    </source>
</evidence>
<organism evidence="10">
    <name type="scientific">Rhizophora mucronata</name>
    <name type="common">Asiatic mangrove</name>
    <dbReference type="NCBI Taxonomy" id="61149"/>
    <lineage>
        <taxon>Eukaryota</taxon>
        <taxon>Viridiplantae</taxon>
        <taxon>Streptophyta</taxon>
        <taxon>Embryophyta</taxon>
        <taxon>Tracheophyta</taxon>
        <taxon>Spermatophyta</taxon>
        <taxon>Magnoliopsida</taxon>
        <taxon>eudicotyledons</taxon>
        <taxon>Gunneridae</taxon>
        <taxon>Pentapetalae</taxon>
        <taxon>rosids</taxon>
        <taxon>fabids</taxon>
        <taxon>Malpighiales</taxon>
        <taxon>Rhizophoraceae</taxon>
        <taxon>Rhizophora</taxon>
    </lineage>
</organism>
<dbReference type="AlphaFoldDB" id="A0A2P2JEB6"/>
<comment type="subunit">
    <text evidence="2">Component of complex II composed of eight subunits in plants: four classical SDH subunits SDH1, SDH2, SDH3 and SDH4 (a flavoprotein (FP), an iron-sulfur protein (IP), and a cytochrome b composed of a large and a small subunit.), as well as four subunits unknown in mitochondria from bacteria and heterotrophic eukaryotes.</text>
</comment>
<keyword evidence="4 9" id="KW-0812">Transmembrane</keyword>
<proteinExistence type="predicted"/>
<dbReference type="CDD" id="cd03499">
    <property type="entry name" value="SQR_TypeC_SdhC"/>
    <property type="match status" value="1"/>
</dbReference>
<dbReference type="Gene3D" id="1.20.1300.10">
    <property type="entry name" value="Fumarate reductase/succinate dehydrogenase, transmembrane subunit"/>
    <property type="match status" value="1"/>
</dbReference>
<dbReference type="SUPFAM" id="SSF81343">
    <property type="entry name" value="Fumarate reductase respiratory complex transmembrane subunits"/>
    <property type="match status" value="1"/>
</dbReference>
<evidence type="ECO:0000256" key="8">
    <source>
        <dbReference type="ARBA" id="ARBA00023136"/>
    </source>
</evidence>
<dbReference type="GO" id="GO:0009055">
    <property type="term" value="F:electron transfer activity"/>
    <property type="evidence" value="ECO:0007669"/>
    <property type="project" value="InterPro"/>
</dbReference>
<comment type="subcellular location">
    <subcellularLocation>
        <location evidence="1">Mitochondrion inner membrane</location>
        <topology evidence="1">Single-pass membrane protein</topology>
    </subcellularLocation>
</comment>
<evidence type="ECO:0000313" key="10">
    <source>
        <dbReference type="EMBL" id="MBW91815.1"/>
    </source>
</evidence>
<dbReference type="GO" id="GO:0046872">
    <property type="term" value="F:metal ion binding"/>
    <property type="evidence" value="ECO:0007669"/>
    <property type="project" value="UniProtKB-KW"/>
</dbReference>
<dbReference type="InterPro" id="IPR014314">
    <property type="entry name" value="Succ_DH_cytb556"/>
</dbReference>
<keyword evidence="6 9" id="KW-1133">Transmembrane helix</keyword>
<dbReference type="PANTHER" id="PTHR10978:SF5">
    <property type="entry name" value="SUCCINATE DEHYDROGENASE CYTOCHROME B560 SUBUNIT, MITOCHONDRIAL"/>
    <property type="match status" value="1"/>
</dbReference>
<feature type="transmembrane region" description="Helical" evidence="9">
    <location>
        <begin position="176"/>
        <end position="198"/>
    </location>
</feature>
<evidence type="ECO:0000256" key="9">
    <source>
        <dbReference type="SAM" id="Phobius"/>
    </source>
</evidence>
<keyword evidence="7" id="KW-0408">Iron</keyword>
<accession>A0A2P2JEB6</accession>
<sequence length="208" mass="23907">MNKEFHWMTNAAANQVSDNYYRPDLKKAALANVMRHKIIPGIEIYAQPSIAANNAFGNIRYYNAMVLRSPIMIESSPAVMVESSPILRKMNYRFYSNNSNDLNKSDSIYYNSTNRPLSPHLPVYKPQLSSMFSIFNRISGAFLSSMVLSFYLLFKMGFICFTYDNFYQIFFLSEKFILVPVGLTASLAIAYHVFASLAHHRIMKFLVK</sequence>
<dbReference type="Pfam" id="PF01127">
    <property type="entry name" value="Sdh_cyt"/>
    <property type="match status" value="1"/>
</dbReference>
<evidence type="ECO:0000256" key="5">
    <source>
        <dbReference type="ARBA" id="ARBA00022723"/>
    </source>
</evidence>
<dbReference type="GO" id="GO:0006121">
    <property type="term" value="P:mitochondrial electron transport, succinate to ubiquinone"/>
    <property type="evidence" value="ECO:0007669"/>
    <property type="project" value="TreeGrafter"/>
</dbReference>
<dbReference type="InterPro" id="IPR000701">
    <property type="entry name" value="SuccDH_FuR_B_TM-su"/>
</dbReference>
<evidence type="ECO:0000256" key="1">
    <source>
        <dbReference type="ARBA" id="ARBA00004434"/>
    </source>
</evidence>
<dbReference type="InterPro" id="IPR034804">
    <property type="entry name" value="SQR/QFR_C/D"/>
</dbReference>
<dbReference type="GO" id="GO:0045273">
    <property type="term" value="C:respiratory chain complex II (succinate dehydrogenase)"/>
    <property type="evidence" value="ECO:0007669"/>
    <property type="project" value="UniProtKB-ARBA"/>
</dbReference>
<evidence type="ECO:0000256" key="4">
    <source>
        <dbReference type="ARBA" id="ARBA00022692"/>
    </source>
</evidence>
<keyword evidence="3" id="KW-0349">Heme</keyword>
<protein>
    <submittedName>
        <fullName evidence="10">Succinate dehydrogenase subunit 3</fullName>
    </submittedName>
</protein>
<dbReference type="PANTHER" id="PTHR10978">
    <property type="entry name" value="SUCCINATE DEHYDROGENASE CYTOCHROME B560 SUBUNIT"/>
    <property type="match status" value="1"/>
</dbReference>
<feature type="transmembrane region" description="Helical" evidence="9">
    <location>
        <begin position="134"/>
        <end position="154"/>
    </location>
</feature>